<evidence type="ECO:0000313" key="2">
    <source>
        <dbReference type="EMBL" id="UOQ52679.1"/>
    </source>
</evidence>
<keyword evidence="1" id="KW-1134">Transmembrane beta strand</keyword>
<dbReference type="Proteomes" id="UP000831785">
    <property type="component" value="Chromosome"/>
</dbReference>
<evidence type="ECO:0008006" key="4">
    <source>
        <dbReference type="Google" id="ProtNLM"/>
    </source>
</evidence>
<dbReference type="InterPro" id="IPR039426">
    <property type="entry name" value="TonB-dep_rcpt-like"/>
</dbReference>
<dbReference type="EMBL" id="CP095049">
    <property type="protein sequence ID" value="UOQ52679.1"/>
    <property type="molecule type" value="Genomic_DNA"/>
</dbReference>
<dbReference type="PROSITE" id="PS52016">
    <property type="entry name" value="TONB_DEPENDENT_REC_3"/>
    <property type="match status" value="1"/>
</dbReference>
<reference evidence="2 3" key="1">
    <citation type="submission" date="2022-04" db="EMBL/GenBank/DDBJ databases">
        <title>Hymenobacter sp. isolated from the air.</title>
        <authorList>
            <person name="Won M."/>
            <person name="Lee C.-M."/>
            <person name="Woen H.-Y."/>
            <person name="Kwon S.-W."/>
        </authorList>
    </citation>
    <scope>NUCLEOTIDE SEQUENCE [LARGE SCALE GENOMIC DNA]</scope>
    <source>
        <strain evidence="3">5116 S-27</strain>
    </source>
</reference>
<sequence length="363" mass="39537">MSAPLSPSSDFLLSKTNAELLYLVQNPGFYHADLIVRARHELSRRGISVAPPPLATTPAGEQAYVEVPSRRWLAPALGAGLVAAAVGLFFWPTTTPKPVVTAKPQPAPLASVATHQLPSFDTLTTAQLQKLTATLPTAERADTTAQRKFLILARRFWEAENQSNYLFDQVVAEKIDATFPGQVAMNQGQWRRLTSVLVYSHRLQPTMLRELAQMRRVAIIRTTTLACQLSDFQAGAPVLNEYSMLMNDSVLYMRQALLGVPLDQRLTPGTITKTHTKVAPAVKLLTELPPTRPGHNPVYVLDGELLASDPQTGEAPPQVTRLAPDDIQRVTVLDGAMAMRAFGPRAHAGAVVVVTKEAAESQD</sequence>
<dbReference type="SUPFAM" id="SSF56935">
    <property type="entry name" value="Porins"/>
    <property type="match status" value="1"/>
</dbReference>
<proteinExistence type="inferred from homology"/>
<keyword evidence="1" id="KW-0998">Cell outer membrane</keyword>
<name>A0ABY4F9Q2_9BACT</name>
<comment type="similarity">
    <text evidence="1">Belongs to the TonB-dependent receptor family.</text>
</comment>
<dbReference type="Gene3D" id="2.170.130.10">
    <property type="entry name" value="TonB-dependent receptor, plug domain"/>
    <property type="match status" value="1"/>
</dbReference>
<accession>A0ABY4F9Q2</accession>
<dbReference type="InterPro" id="IPR037066">
    <property type="entry name" value="Plug_dom_sf"/>
</dbReference>
<gene>
    <name evidence="2" type="ORF">MUN80_23400</name>
</gene>
<keyword evidence="1" id="KW-0812">Transmembrane</keyword>
<evidence type="ECO:0000313" key="3">
    <source>
        <dbReference type="Proteomes" id="UP000831785"/>
    </source>
</evidence>
<keyword evidence="1" id="KW-0472">Membrane</keyword>
<organism evidence="2 3">
    <name type="scientific">Hymenobacter cellulosivorans</name>
    <dbReference type="NCBI Taxonomy" id="2932249"/>
    <lineage>
        <taxon>Bacteria</taxon>
        <taxon>Pseudomonadati</taxon>
        <taxon>Bacteroidota</taxon>
        <taxon>Cytophagia</taxon>
        <taxon>Cytophagales</taxon>
        <taxon>Hymenobacteraceae</taxon>
        <taxon>Hymenobacter</taxon>
    </lineage>
</organism>
<protein>
    <recommendedName>
        <fullName evidence="4">TonB-dependent receptor plug domain-containing protein</fullName>
    </recommendedName>
</protein>
<keyword evidence="1" id="KW-0813">Transport</keyword>
<keyword evidence="3" id="KW-1185">Reference proteome</keyword>
<evidence type="ECO:0000256" key="1">
    <source>
        <dbReference type="PROSITE-ProRule" id="PRU01360"/>
    </source>
</evidence>
<comment type="subcellular location">
    <subcellularLocation>
        <location evidence="1">Cell outer membrane</location>
        <topology evidence="1">Multi-pass membrane protein</topology>
    </subcellularLocation>
</comment>
<dbReference type="RefSeq" id="WP_244716894.1">
    <property type="nucleotide sequence ID" value="NZ_CP095049.1"/>
</dbReference>